<evidence type="ECO:0000259" key="3">
    <source>
        <dbReference type="SMART" id="SM00838"/>
    </source>
</evidence>
<dbReference type="CDD" id="cd03713">
    <property type="entry name" value="EFG_mtEFG_C"/>
    <property type="match status" value="1"/>
</dbReference>
<keyword evidence="2" id="KW-0342">GTP-binding</keyword>
<feature type="non-terminal residue" evidence="5">
    <location>
        <position position="1"/>
    </location>
</feature>
<feature type="domain" description="Translation elongation factor EFG/EF2" evidence="4">
    <location>
        <begin position="1"/>
        <end position="75"/>
    </location>
</feature>
<dbReference type="SUPFAM" id="SSF54211">
    <property type="entry name" value="Ribosomal protein S5 domain 2-like"/>
    <property type="match status" value="1"/>
</dbReference>
<dbReference type="Pfam" id="PF03764">
    <property type="entry name" value="EFG_IV"/>
    <property type="match status" value="1"/>
</dbReference>
<dbReference type="FunFam" id="3.30.70.240:FF:000001">
    <property type="entry name" value="Elongation factor G"/>
    <property type="match status" value="1"/>
</dbReference>
<dbReference type="InterPro" id="IPR014721">
    <property type="entry name" value="Ribsml_uS5_D2-typ_fold_subgr"/>
</dbReference>
<dbReference type="InterPro" id="IPR000640">
    <property type="entry name" value="EFG_V-like"/>
</dbReference>
<keyword evidence="1" id="KW-0547">Nucleotide-binding</keyword>
<accession>A0A383ELU8</accession>
<organism evidence="5">
    <name type="scientific">marine metagenome</name>
    <dbReference type="NCBI Taxonomy" id="408172"/>
    <lineage>
        <taxon>unclassified sequences</taxon>
        <taxon>metagenomes</taxon>
        <taxon>ecological metagenomes</taxon>
    </lineage>
</organism>
<dbReference type="Gene3D" id="3.30.70.240">
    <property type="match status" value="1"/>
</dbReference>
<protein>
    <recommendedName>
        <fullName evidence="6">Elongation factor EFG domain-containing protein</fullName>
    </recommendedName>
</protein>
<dbReference type="SMART" id="SM00838">
    <property type="entry name" value="EFG_C"/>
    <property type="match status" value="1"/>
</dbReference>
<sequence length="168" mass="18764">VFYNCIVGGVIDERYIPAVQKGVLELMNEGPLTKSYIRDVRVMLYDGKMHPVDSNDISFKIAGKMAFRDAFMNAKPKLMEPVQELEVIVPEDLMGDVMTDLQGRRSVVLGMEAKGNYQVIKTKTPLAELDRYSTSLLSITQGKGSFTSRFSEYSIVPSDIQTKIVSSN</sequence>
<dbReference type="InterPro" id="IPR005517">
    <property type="entry name" value="Transl_elong_EFG/EF2_IV"/>
</dbReference>
<dbReference type="Gene3D" id="3.30.230.10">
    <property type="match status" value="1"/>
</dbReference>
<evidence type="ECO:0000313" key="5">
    <source>
        <dbReference type="EMBL" id="SVE57290.1"/>
    </source>
</evidence>
<dbReference type="InterPro" id="IPR035649">
    <property type="entry name" value="EFG_V"/>
</dbReference>
<dbReference type="EMBL" id="UINC01226699">
    <property type="protein sequence ID" value="SVE57290.1"/>
    <property type="molecule type" value="Genomic_DNA"/>
</dbReference>
<dbReference type="InterPro" id="IPR035647">
    <property type="entry name" value="EFG_III/V"/>
</dbReference>
<dbReference type="SUPFAM" id="SSF54980">
    <property type="entry name" value="EF-G C-terminal domain-like"/>
    <property type="match status" value="1"/>
</dbReference>
<gene>
    <name evidence="5" type="ORF">METZ01_LOCUS510144</name>
</gene>
<dbReference type="GO" id="GO:0032790">
    <property type="term" value="P:ribosome disassembly"/>
    <property type="evidence" value="ECO:0007669"/>
    <property type="project" value="TreeGrafter"/>
</dbReference>
<dbReference type="InterPro" id="IPR020568">
    <property type="entry name" value="Ribosomal_Su5_D2-typ_SF"/>
</dbReference>
<dbReference type="SMART" id="SM00889">
    <property type="entry name" value="EFG_IV"/>
    <property type="match status" value="1"/>
</dbReference>
<evidence type="ECO:0000256" key="1">
    <source>
        <dbReference type="ARBA" id="ARBA00022741"/>
    </source>
</evidence>
<proteinExistence type="predicted"/>
<reference evidence="5" key="1">
    <citation type="submission" date="2018-05" db="EMBL/GenBank/DDBJ databases">
        <authorList>
            <person name="Lanie J.A."/>
            <person name="Ng W.-L."/>
            <person name="Kazmierczak K.M."/>
            <person name="Andrzejewski T.M."/>
            <person name="Davidsen T.M."/>
            <person name="Wayne K.J."/>
            <person name="Tettelin H."/>
            <person name="Glass J.I."/>
            <person name="Rusch D."/>
            <person name="Podicherti R."/>
            <person name="Tsui H.-C.T."/>
            <person name="Winkler M.E."/>
        </authorList>
    </citation>
    <scope>NUCLEOTIDE SEQUENCE</scope>
</reference>
<dbReference type="AlphaFoldDB" id="A0A383ELU8"/>
<dbReference type="PANTHER" id="PTHR43261">
    <property type="entry name" value="TRANSLATION ELONGATION FACTOR G-RELATED"/>
    <property type="match status" value="1"/>
</dbReference>
<feature type="domain" description="Elongation factor EFG" evidence="3">
    <location>
        <begin position="77"/>
        <end position="164"/>
    </location>
</feature>
<dbReference type="PANTHER" id="PTHR43261:SF6">
    <property type="entry name" value="ELONGATION FACTOR G-LIKE PROTEIN"/>
    <property type="match status" value="1"/>
</dbReference>
<dbReference type="Pfam" id="PF00679">
    <property type="entry name" value="EFG_C"/>
    <property type="match status" value="1"/>
</dbReference>
<name>A0A383ELU8_9ZZZZ</name>
<evidence type="ECO:0000259" key="4">
    <source>
        <dbReference type="SMART" id="SM00889"/>
    </source>
</evidence>
<dbReference type="GO" id="GO:0005525">
    <property type="term" value="F:GTP binding"/>
    <property type="evidence" value="ECO:0007669"/>
    <property type="project" value="UniProtKB-KW"/>
</dbReference>
<evidence type="ECO:0000256" key="2">
    <source>
        <dbReference type="ARBA" id="ARBA00023134"/>
    </source>
</evidence>
<evidence type="ECO:0008006" key="6">
    <source>
        <dbReference type="Google" id="ProtNLM"/>
    </source>
</evidence>